<sequence length="204" mass="23080">MNNKDLVFSALMGSKSFKTVERLSIVQNDLTVKGLPNIPFLSTKQEVDRIPENQQYFPLSFSFTSTGTKWLFPFEPIINITGGNEITKSNVSKHGVDKKGHAYAGTMKTRSYVKDYEITITGVLIGKQLTGKPEDCFPRTQMKELFEYLIFSGHIYVYSHVLELMGINQIVIVDYSFPFTKGENVQAYEIKALSDFPVSLIVKD</sequence>
<dbReference type="InterPro" id="IPR046109">
    <property type="entry name" value="DUF6046"/>
</dbReference>
<accession>A0A1M7DPZ1</accession>
<evidence type="ECO:0000313" key="2">
    <source>
        <dbReference type="EMBL" id="SHL81477.1"/>
    </source>
</evidence>
<gene>
    <name evidence="2" type="ORF">SAMN05444484_102669</name>
</gene>
<keyword evidence="3" id="KW-1185">Reference proteome</keyword>
<dbReference type="Pfam" id="PF19512">
    <property type="entry name" value="DUF6046"/>
    <property type="match status" value="1"/>
</dbReference>
<dbReference type="STRING" id="946677.SAMN05444484_102669"/>
<proteinExistence type="predicted"/>
<evidence type="ECO:0000313" key="3">
    <source>
        <dbReference type="Proteomes" id="UP000184028"/>
    </source>
</evidence>
<dbReference type="OrthoDB" id="1069014at2"/>
<organism evidence="2 3">
    <name type="scientific">Flavobacterium chilense</name>
    <dbReference type="NCBI Taxonomy" id="946677"/>
    <lineage>
        <taxon>Bacteria</taxon>
        <taxon>Pseudomonadati</taxon>
        <taxon>Bacteroidota</taxon>
        <taxon>Flavobacteriia</taxon>
        <taxon>Flavobacteriales</taxon>
        <taxon>Flavobacteriaceae</taxon>
        <taxon>Flavobacterium</taxon>
    </lineage>
</organism>
<feature type="domain" description="DUF6046" evidence="1">
    <location>
        <begin position="72"/>
        <end position="203"/>
    </location>
</feature>
<name>A0A1M7DPZ1_9FLAO</name>
<dbReference type="Proteomes" id="UP000184028">
    <property type="component" value="Unassembled WGS sequence"/>
</dbReference>
<reference evidence="3" key="1">
    <citation type="submission" date="2016-11" db="EMBL/GenBank/DDBJ databases">
        <authorList>
            <person name="Varghese N."/>
            <person name="Submissions S."/>
        </authorList>
    </citation>
    <scope>NUCLEOTIDE SEQUENCE [LARGE SCALE GENOMIC DNA]</scope>
    <source>
        <strain evidence="3">DSM 24724</strain>
    </source>
</reference>
<dbReference type="EMBL" id="FRBT01000002">
    <property type="protein sequence ID" value="SHL81477.1"/>
    <property type="molecule type" value="Genomic_DNA"/>
</dbReference>
<dbReference type="RefSeq" id="WP_068842106.1">
    <property type="nucleotide sequence ID" value="NZ_FRBT01000002.1"/>
</dbReference>
<dbReference type="AlphaFoldDB" id="A0A1M7DPZ1"/>
<evidence type="ECO:0000259" key="1">
    <source>
        <dbReference type="Pfam" id="PF19512"/>
    </source>
</evidence>
<protein>
    <recommendedName>
        <fullName evidence="1">DUF6046 domain-containing protein</fullName>
    </recommendedName>
</protein>